<feature type="domain" description="PilZ" evidence="1">
    <location>
        <begin position="107"/>
        <end position="213"/>
    </location>
</feature>
<organism evidence="2 3">
    <name type="scientific">Bdellovibrio svalbardensis</name>
    <dbReference type="NCBI Taxonomy" id="2972972"/>
    <lineage>
        <taxon>Bacteria</taxon>
        <taxon>Pseudomonadati</taxon>
        <taxon>Bdellovibrionota</taxon>
        <taxon>Bdellovibrionia</taxon>
        <taxon>Bdellovibrionales</taxon>
        <taxon>Pseudobdellovibrionaceae</taxon>
        <taxon>Bdellovibrio</taxon>
    </lineage>
</organism>
<protein>
    <submittedName>
        <fullName evidence="2">PilZ domain-containing protein</fullName>
    </submittedName>
</protein>
<evidence type="ECO:0000313" key="2">
    <source>
        <dbReference type="EMBL" id="MDG0818089.1"/>
    </source>
</evidence>
<proteinExistence type="predicted"/>
<dbReference type="Gene3D" id="2.40.10.220">
    <property type="entry name" value="predicted glycosyltransferase like domains"/>
    <property type="match status" value="1"/>
</dbReference>
<sequence>MSEPLVIFKAIGSEHEKQMLLQKLLSAQTTVTLKDKFERCLTMKVLSLNSQFHLKCHPPEETAMTPQDNSIFAASFQIGEEKYLFETKPVVNENYIVLPVTHLYHLQRRKNFRYNMPPNYSATFTINYLNHNICSHQCRMLDLSTEGCAVEISQEQAHLQLEDLVRAEIFLGDREPIVIQGVIKNIRGRGISHLTLGVEFNHLAAPCEDKIINALTDLQRELYFRKAG</sequence>
<dbReference type="EMBL" id="JANRMI010000006">
    <property type="protein sequence ID" value="MDG0818089.1"/>
    <property type="molecule type" value="Genomic_DNA"/>
</dbReference>
<dbReference type="SUPFAM" id="SSF141371">
    <property type="entry name" value="PilZ domain-like"/>
    <property type="match status" value="1"/>
</dbReference>
<name>A0ABT6DQA2_9BACT</name>
<reference evidence="2" key="1">
    <citation type="submission" date="2022-08" db="EMBL/GenBank/DDBJ databases">
        <title>Novel Bdellovibrio Species Isolated from Svalbard: Designation Bdellovibrio svalbardensis.</title>
        <authorList>
            <person name="Mitchell R.J."/>
            <person name="Choi S.Y."/>
        </authorList>
    </citation>
    <scope>NUCLEOTIDE SEQUENCE</scope>
    <source>
        <strain evidence="2">PAP01</strain>
    </source>
</reference>
<keyword evidence="3" id="KW-1185">Reference proteome</keyword>
<gene>
    <name evidence="2" type="ORF">NWE73_17030</name>
</gene>
<dbReference type="RefSeq" id="WP_277579564.1">
    <property type="nucleotide sequence ID" value="NZ_JANRMI010000006.1"/>
</dbReference>
<evidence type="ECO:0000313" key="3">
    <source>
        <dbReference type="Proteomes" id="UP001152321"/>
    </source>
</evidence>
<dbReference type="Proteomes" id="UP001152321">
    <property type="component" value="Unassembled WGS sequence"/>
</dbReference>
<evidence type="ECO:0000259" key="1">
    <source>
        <dbReference type="Pfam" id="PF07238"/>
    </source>
</evidence>
<dbReference type="InterPro" id="IPR009875">
    <property type="entry name" value="PilZ_domain"/>
</dbReference>
<dbReference type="Pfam" id="PF07238">
    <property type="entry name" value="PilZ"/>
    <property type="match status" value="1"/>
</dbReference>
<comment type="caution">
    <text evidence="2">The sequence shown here is derived from an EMBL/GenBank/DDBJ whole genome shotgun (WGS) entry which is preliminary data.</text>
</comment>
<accession>A0ABT6DQA2</accession>